<protein>
    <submittedName>
        <fullName evidence="2">Uncharacterized protein</fullName>
    </submittedName>
</protein>
<proteinExistence type="predicted"/>
<gene>
    <name evidence="2" type="ordered locus">MYPE4000</name>
</gene>
<keyword evidence="3" id="KW-1185">Reference proteome</keyword>
<reference evidence="2 3" key="1">
    <citation type="journal article" date="2002" name="Nucleic Acids Res.">
        <title>The complete genomic sequence of Mycoplasma penetrans, an intracellular bacterial pathogen in humans.</title>
        <authorList>
            <person name="Sasaki Y."/>
            <person name="Ishikawa J."/>
            <person name="Yamashita A."/>
            <person name="Oshima K."/>
            <person name="Kenri T."/>
            <person name="Furuya K."/>
            <person name="Yoshino C."/>
            <person name="Horino A."/>
            <person name="Shiba T."/>
            <person name="Sasaki T."/>
            <person name="Hattori M."/>
        </authorList>
    </citation>
    <scope>NUCLEOTIDE SEQUENCE [LARGE SCALE GENOMIC DNA]</scope>
    <source>
        <strain evidence="2 3">HF-2</strain>
    </source>
</reference>
<accession>Q8EW06</accession>
<name>Q8EW06_MALP2</name>
<dbReference type="KEGG" id="mpe:MYPE4000"/>
<sequence>MVKKVIYMKFKNLLVSEDNQLVLSDYGLTEDEVEVLDLNKSLADVVEDQELQQFIVESSIDPQKIYIYCVKEDFGNNDQLLEDIPNIKVLGKALKKLFKKLPNIYFFVYNVYLKNEDVINPELAPLEASEVEANEVSYEPVTEEEMVYEEQPVAEEEYEVVNEDLPQYEEVAASNEEFLPQEEAIVSNENLPSQEEVLVFNDDLPPYEEAVVSNEDLPMQEEVVNELPENDQLPDYPQQDNVEVVGPESFDDSVTNFVSEDGMNQPEYVQDEDKLAVETVGEAIEAYEEVQPEEVVESNELPVEEKDFNLEQQEAYAQSFDAEELESIVDDGMDDWANSDDEQVKQYILENNDIQAESTEPAELFNEPEMLLDQSLPTNEVAISDSIEEVAAENNLAQETGESTVVYDDGESSLEMPATFFDTENEEEITYEDYNEFVNDYELNIHALKSIYDFIWRILVLNNYNLKLNDLLYIAVNNLDAFSIGQSDFVRQTANKAESLFDLILQLDIKLEFNNSLFYIYLAEFFKINGNKIVVNEKFLDTISIWVNKNSKEKFIAQIEQFMNYSTIYNKKIVFSYFIELANYVKGRLPSINSNITLIDVHRLLNNPYNKVRKENIFGFMVQKINQILEANGVVIEMYLVKTPDSMFGVEINQPSELASESWKTQLALLYKKLIQNIHDYILLKGNREVEIFNIFLDIRDLRMYQDVAENRNVLSPETISVAPNNNDVNFLTIGDELSRNDSIVPSQNNNGNQYSYINPTNYVQNLERGIPMERKFGNLNNNVVNNTSDNLMFPNETTVNTSSEDALREKYASKFNVAEFESSMSRRIEEYERKIKNNISRIEAERKQLREKMEELKNI</sequence>
<evidence type="ECO:0000313" key="3">
    <source>
        <dbReference type="Proteomes" id="UP000002522"/>
    </source>
</evidence>
<keyword evidence="1" id="KW-0175">Coiled coil</keyword>
<dbReference type="HOGENOM" id="CLU_332570_0_0_14"/>
<organism evidence="2 3">
    <name type="scientific">Malacoplasma penetrans (strain HF-2)</name>
    <name type="common">Mycoplasma penetrans</name>
    <dbReference type="NCBI Taxonomy" id="272633"/>
    <lineage>
        <taxon>Bacteria</taxon>
        <taxon>Bacillati</taxon>
        <taxon>Mycoplasmatota</taxon>
        <taxon>Mycoplasmoidales</taxon>
        <taxon>Mycoplasmoidaceae</taxon>
        <taxon>Malacoplasma</taxon>
    </lineage>
</organism>
<dbReference type="AlphaFoldDB" id="Q8EW06"/>
<evidence type="ECO:0000313" key="2">
    <source>
        <dbReference type="EMBL" id="BAC44190.1"/>
    </source>
</evidence>
<dbReference type="InParanoid" id="Q8EW06"/>
<dbReference type="eggNOG" id="ENOG5030N7Q">
    <property type="taxonomic scope" value="Bacteria"/>
</dbReference>
<dbReference type="Proteomes" id="UP000002522">
    <property type="component" value="Chromosome"/>
</dbReference>
<feature type="coiled-coil region" evidence="1">
    <location>
        <begin position="829"/>
        <end position="860"/>
    </location>
</feature>
<evidence type="ECO:0000256" key="1">
    <source>
        <dbReference type="SAM" id="Coils"/>
    </source>
</evidence>
<dbReference type="EMBL" id="BA000026">
    <property type="protein sequence ID" value="BAC44190.1"/>
    <property type="molecule type" value="Genomic_DNA"/>
</dbReference>